<keyword evidence="3" id="KW-1185">Reference proteome</keyword>
<dbReference type="InterPro" id="IPR020008">
    <property type="entry name" value="GlyGly_CTERM"/>
</dbReference>
<dbReference type="RefSeq" id="WP_007616103.1">
    <property type="nucleotide sequence ID" value="NZ_BAEO01000006.1"/>
</dbReference>
<dbReference type="EMBL" id="BAEO01000006">
    <property type="protein sequence ID" value="GAC17340.1"/>
    <property type="molecule type" value="Genomic_DNA"/>
</dbReference>
<keyword evidence="1" id="KW-0732">Signal</keyword>
<organism evidence="2 3">
    <name type="scientific">Paraglaciecola arctica BSs20135</name>
    <dbReference type="NCBI Taxonomy" id="493475"/>
    <lineage>
        <taxon>Bacteria</taxon>
        <taxon>Pseudomonadati</taxon>
        <taxon>Pseudomonadota</taxon>
        <taxon>Gammaproteobacteria</taxon>
        <taxon>Alteromonadales</taxon>
        <taxon>Alteromonadaceae</taxon>
        <taxon>Paraglaciecola</taxon>
    </lineage>
</organism>
<evidence type="ECO:0008006" key="4">
    <source>
        <dbReference type="Google" id="ProtNLM"/>
    </source>
</evidence>
<feature type="signal peptide" evidence="1">
    <location>
        <begin position="1"/>
        <end position="22"/>
    </location>
</feature>
<proteinExistence type="predicted"/>
<evidence type="ECO:0000313" key="3">
    <source>
        <dbReference type="Proteomes" id="UP000006327"/>
    </source>
</evidence>
<dbReference type="AlphaFoldDB" id="K6Z1L9"/>
<reference evidence="2 3" key="1">
    <citation type="journal article" date="2017" name="Antonie Van Leeuwenhoek">
        <title>Rhizobium rhizosphaerae sp. nov., a novel species isolated from rice rhizosphere.</title>
        <authorList>
            <person name="Zhao J.J."/>
            <person name="Zhang J."/>
            <person name="Zhang R.J."/>
            <person name="Zhang C.W."/>
            <person name="Yin H.Q."/>
            <person name="Zhang X.X."/>
        </authorList>
    </citation>
    <scope>NUCLEOTIDE SEQUENCE [LARGE SCALE GENOMIC DNA]</scope>
    <source>
        <strain evidence="2 3">BSs20135</strain>
    </source>
</reference>
<dbReference type="InterPro" id="IPR022562">
    <property type="entry name" value="DUF3466"/>
</dbReference>
<evidence type="ECO:0000313" key="2">
    <source>
        <dbReference type="EMBL" id="GAC17340.1"/>
    </source>
</evidence>
<accession>K6Z1L9</accession>
<name>K6Z1L9_9ALTE</name>
<evidence type="ECO:0000256" key="1">
    <source>
        <dbReference type="SAM" id="SignalP"/>
    </source>
</evidence>
<dbReference type="OrthoDB" id="6219137at2"/>
<protein>
    <recommendedName>
        <fullName evidence="4">DUF3466 family protein</fullName>
    </recommendedName>
</protein>
<dbReference type="NCBIfam" id="TIGR03501">
    <property type="entry name" value="GlyGly_CTERM"/>
    <property type="match status" value="1"/>
</dbReference>
<comment type="caution">
    <text evidence="2">The sequence shown here is derived from an EMBL/GenBank/DDBJ whole genome shotgun (WGS) entry which is preliminary data.</text>
</comment>
<sequence>MTKTRLAAALSLALMVAPISQAAKYRIVELPVADEGRNNFPSAINEDGDITVNVKSPYNVPIDLDLIDFESENLMSVLTDIESARNGNFNSTDYEILLAFIGSVAGSQFTQQIANTISFLAAENETSYISGFDPWSEQDNKFYNSTTTVVKDINDSGFAVGSGEGSYNKVDYTFKLPPPTTEDEVTVEVEATFVVKEFGTKGFVSHGNTIIDLPAPSLIAGGFSEANGINESNQVVGSGTTLFLSDTLQTAITNCASEDIVDDENEATVDYLPLRGNVPVESCISKVVSLLTNSVSTYAQLRGLIWQLDDQGNLLDTTVLGLLHEPEEDDTLKYSSQAVAINDNGIAVGNSNIPHTLGTQTFLQNYAVIFHNGAVINITPEPDSDVQRTSRIISSAKDINNNNLVTGTQVKRVNGVNRSKFFVYDMNLSELTLPTDFFLGSESVALDINNNGLVVGYGEIDASLTGRRTEGFLYDHTAKQFNGLSELISCDSPYKIVQANAINDKDEIAATALYRGPSRDSRGEVVLDSTGSEVIVDLVTTVKLVPIVGGEIESCEVIDDINRERQGGSLTWIIGLSLLLLGWRRSKNTF</sequence>
<dbReference type="Pfam" id="PF11949">
    <property type="entry name" value="DUF3466"/>
    <property type="match status" value="1"/>
</dbReference>
<dbReference type="eggNOG" id="COG5563">
    <property type="taxonomic scope" value="Bacteria"/>
</dbReference>
<feature type="chain" id="PRO_5003901708" description="DUF3466 family protein" evidence="1">
    <location>
        <begin position="23"/>
        <end position="590"/>
    </location>
</feature>
<dbReference type="Proteomes" id="UP000006327">
    <property type="component" value="Unassembled WGS sequence"/>
</dbReference>
<gene>
    <name evidence="2" type="ORF">GARC_0358</name>
</gene>
<dbReference type="STRING" id="493475.GARC_0358"/>